<name>A0A0P6WRD8_9CHLR</name>
<dbReference type="PATRIC" id="fig|1134406.4.peg.401"/>
<organism evidence="1 2">
    <name type="scientific">Ornatilinea apprima</name>
    <dbReference type="NCBI Taxonomy" id="1134406"/>
    <lineage>
        <taxon>Bacteria</taxon>
        <taxon>Bacillati</taxon>
        <taxon>Chloroflexota</taxon>
        <taxon>Anaerolineae</taxon>
        <taxon>Anaerolineales</taxon>
        <taxon>Anaerolineaceae</taxon>
        <taxon>Ornatilinea</taxon>
    </lineage>
</organism>
<dbReference type="Gene3D" id="1.25.10.90">
    <property type="match status" value="1"/>
</dbReference>
<evidence type="ECO:0000313" key="2">
    <source>
        <dbReference type="Proteomes" id="UP000050417"/>
    </source>
</evidence>
<sequence length="205" mass="23412">MANPAFAQQHERFGSFAAQKLGIRVPDLRALAKGNRSHTLAQQLWQTGIHEARILATMVDDPKQVTRQQMDAWIQDFDAWDICDQACCNLFEPTPFALDCALEWPHLKPEYQRRAGFALIAYLAIHRKKLPDETFAPYLALIEQYASDERNFVKKAVNWALRQIGKRSPALCQRAIQTAERIARQDSPAARWVAADALRELRARS</sequence>
<dbReference type="CDD" id="cd06561">
    <property type="entry name" value="AlkD_like"/>
    <property type="match status" value="1"/>
</dbReference>
<protein>
    <submittedName>
        <fullName evidence="1">DNA alkylation repair protein</fullName>
    </submittedName>
</protein>
<accession>A0A0P6WRD8</accession>
<dbReference type="SUPFAM" id="SSF48371">
    <property type="entry name" value="ARM repeat"/>
    <property type="match status" value="1"/>
</dbReference>
<dbReference type="PANTHER" id="PTHR41291:SF1">
    <property type="entry name" value="DNA ALKYLATION REPAIR PROTEIN"/>
    <property type="match status" value="1"/>
</dbReference>
<dbReference type="AlphaFoldDB" id="A0A0P6WRD8"/>
<keyword evidence="2" id="KW-1185">Reference proteome</keyword>
<dbReference type="InterPro" id="IPR016024">
    <property type="entry name" value="ARM-type_fold"/>
</dbReference>
<gene>
    <name evidence="1" type="ORF">ADN00_16715</name>
</gene>
<dbReference type="Proteomes" id="UP000050417">
    <property type="component" value="Unassembled WGS sequence"/>
</dbReference>
<dbReference type="PANTHER" id="PTHR41291">
    <property type="entry name" value="DNA ALKYLATION REPAIR PROTEIN"/>
    <property type="match status" value="1"/>
</dbReference>
<evidence type="ECO:0000313" key="1">
    <source>
        <dbReference type="EMBL" id="KPL71484.1"/>
    </source>
</evidence>
<reference evidence="1" key="1">
    <citation type="submission" date="2015-07" db="EMBL/GenBank/DDBJ databases">
        <title>Genome sequence of Ornatilinea apprima DSM 23815.</title>
        <authorList>
            <person name="Hemp J."/>
            <person name="Ward L.M."/>
            <person name="Pace L.A."/>
            <person name="Fischer W.W."/>
        </authorList>
    </citation>
    <scope>NUCLEOTIDE SEQUENCE [LARGE SCALE GENOMIC DNA]</scope>
    <source>
        <strain evidence="1">P3M-1</strain>
    </source>
</reference>
<dbReference type="STRING" id="1134406.ADN00_16715"/>
<dbReference type="Pfam" id="PF08713">
    <property type="entry name" value="DNA_alkylation"/>
    <property type="match status" value="1"/>
</dbReference>
<dbReference type="EMBL" id="LGCL01000041">
    <property type="protein sequence ID" value="KPL71484.1"/>
    <property type="molecule type" value="Genomic_DNA"/>
</dbReference>
<comment type="caution">
    <text evidence="1">The sequence shown here is derived from an EMBL/GenBank/DDBJ whole genome shotgun (WGS) entry which is preliminary data.</text>
</comment>
<dbReference type="InterPro" id="IPR014825">
    <property type="entry name" value="DNA_alkylation"/>
</dbReference>
<proteinExistence type="predicted"/>